<sequence length="565" mass="65461">MLRTSSPVDNSNYTDDLFPRTRAPWSLQDMIEWDRGLSLTGAGYKQLEAAGRDFLWGQSAGGKNRKPLIAWSSITKPYKEGGLQIRPFLQVAEALKIKYMGRLLNGEDENWASMLKFFIRKIMRKSAHGQETRWWTLEEGLLLLNSITLKDFPTANHFIKSWMKVRKRLTMRADEWELPQGFTFKQAEQMLKLYWSGEKPNLRIVLPLIKKLNMSTLLHAQKHTGTWKDIQEELIDKGINLSQAQEIEVGILQRWLNTVRLAPIKLQESSSWRWHSSPGEWRGWEKPSRFWYKLLQPEERPEDLTGRWPPAPSILTWADRWRLLWQKGNSNRTILWIWRVLRKGFFTGSRAVAMRVSNELCCRCSLESKTIVHMFWGCKEVRSMWTHLRRIAFESDSSFRIKETLMATLDEALTTIKSGEVLTTILAAVFQAIWSDRNKRHFRNQRGKTPVEIILKQSRLEVEASFRLTDSKSRWEKKLETLNEVNKLITRAGEYRNRGGSTHSGIGGLVLTLTTTEVEHRVTDTSEAAERDDNEVLDDQLSALTLDETTRLTDTSGGALQIGQE</sequence>
<accession>A0ABD3GKV5</accession>
<gene>
    <name evidence="2" type="ORF">R1sor_022108</name>
</gene>
<comment type="caution">
    <text evidence="2">The sequence shown here is derived from an EMBL/GenBank/DDBJ whole genome shotgun (WGS) entry which is preliminary data.</text>
</comment>
<protein>
    <recommendedName>
        <fullName evidence="1">Reverse transcriptase zinc-binding domain-containing protein</fullName>
    </recommendedName>
</protein>
<evidence type="ECO:0000313" key="2">
    <source>
        <dbReference type="EMBL" id="KAL3679152.1"/>
    </source>
</evidence>
<dbReference type="EMBL" id="JBJQOH010000007">
    <property type="protein sequence ID" value="KAL3679152.1"/>
    <property type="molecule type" value="Genomic_DNA"/>
</dbReference>
<feature type="domain" description="Reverse transcriptase zinc-binding" evidence="1">
    <location>
        <begin position="319"/>
        <end position="385"/>
    </location>
</feature>
<name>A0ABD3GKV5_9MARC</name>
<organism evidence="2 3">
    <name type="scientific">Riccia sorocarpa</name>
    <dbReference type="NCBI Taxonomy" id="122646"/>
    <lineage>
        <taxon>Eukaryota</taxon>
        <taxon>Viridiplantae</taxon>
        <taxon>Streptophyta</taxon>
        <taxon>Embryophyta</taxon>
        <taxon>Marchantiophyta</taxon>
        <taxon>Marchantiopsida</taxon>
        <taxon>Marchantiidae</taxon>
        <taxon>Marchantiales</taxon>
        <taxon>Ricciaceae</taxon>
        <taxon>Riccia</taxon>
    </lineage>
</organism>
<dbReference type="Proteomes" id="UP001633002">
    <property type="component" value="Unassembled WGS sequence"/>
</dbReference>
<dbReference type="AlphaFoldDB" id="A0ABD3GKV5"/>
<keyword evidence="3" id="KW-1185">Reference proteome</keyword>
<evidence type="ECO:0000313" key="3">
    <source>
        <dbReference type="Proteomes" id="UP001633002"/>
    </source>
</evidence>
<reference evidence="2 3" key="1">
    <citation type="submission" date="2024-09" db="EMBL/GenBank/DDBJ databases">
        <title>Chromosome-scale assembly of Riccia sorocarpa.</title>
        <authorList>
            <person name="Paukszto L."/>
        </authorList>
    </citation>
    <scope>NUCLEOTIDE SEQUENCE [LARGE SCALE GENOMIC DNA]</scope>
    <source>
        <strain evidence="2">LP-2024</strain>
        <tissue evidence="2">Aerial parts of the thallus</tissue>
    </source>
</reference>
<proteinExistence type="predicted"/>
<dbReference type="InterPro" id="IPR026960">
    <property type="entry name" value="RVT-Znf"/>
</dbReference>
<evidence type="ECO:0000259" key="1">
    <source>
        <dbReference type="Pfam" id="PF13966"/>
    </source>
</evidence>
<dbReference type="Pfam" id="PF13966">
    <property type="entry name" value="zf-RVT"/>
    <property type="match status" value="1"/>
</dbReference>